<comment type="caution">
    <text evidence="9">Lacks conserved residue(s) required for the propagation of feature annotation.</text>
</comment>
<feature type="active site" evidence="9">
    <location>
        <position position="153"/>
    </location>
</feature>
<dbReference type="Proteomes" id="UP000001982">
    <property type="component" value="Chromosome"/>
</dbReference>
<dbReference type="Pfam" id="PF01252">
    <property type="entry name" value="Peptidase_A8"/>
    <property type="match status" value="1"/>
</dbReference>
<dbReference type="GO" id="GO:0005886">
    <property type="term" value="C:plasma membrane"/>
    <property type="evidence" value="ECO:0007669"/>
    <property type="project" value="UniProtKB-SubCell"/>
</dbReference>
<keyword evidence="7 9" id="KW-1133">Transmembrane helix</keyword>
<feature type="transmembrane region" description="Helical" evidence="9">
    <location>
        <begin position="106"/>
        <end position="124"/>
    </location>
</feature>
<protein>
    <recommendedName>
        <fullName evidence="9">Lipoprotein signal peptidase</fullName>
        <ecNumber evidence="9">3.4.23.36</ecNumber>
    </recommendedName>
    <alternativeName>
        <fullName evidence="9">Prolipoprotein signal peptidase</fullName>
    </alternativeName>
    <alternativeName>
        <fullName evidence="9">Signal peptidase II</fullName>
        <shortName evidence="9">SPase II</shortName>
    </alternativeName>
</protein>
<proteinExistence type="inferred from homology"/>
<evidence type="ECO:0000256" key="3">
    <source>
        <dbReference type="ARBA" id="ARBA00022670"/>
    </source>
</evidence>
<keyword evidence="5 9" id="KW-0064">Aspartyl protease</keyword>
<organism evidence="12 13">
    <name type="scientific">Shewanella denitrificans (strain OS217 / ATCC BAA-1090 / DSM 15013)</name>
    <dbReference type="NCBI Taxonomy" id="318161"/>
    <lineage>
        <taxon>Bacteria</taxon>
        <taxon>Pseudomonadati</taxon>
        <taxon>Pseudomonadota</taxon>
        <taxon>Gammaproteobacteria</taxon>
        <taxon>Alteromonadales</taxon>
        <taxon>Shewanellaceae</taxon>
        <taxon>Shewanella</taxon>
    </lineage>
</organism>
<dbReference type="PANTHER" id="PTHR33695">
    <property type="entry name" value="LIPOPROTEIN SIGNAL PEPTIDASE"/>
    <property type="match status" value="1"/>
</dbReference>
<evidence type="ECO:0000256" key="11">
    <source>
        <dbReference type="RuleBase" id="RU004181"/>
    </source>
</evidence>
<comment type="pathway">
    <text evidence="9">Protein modification; lipoprotein biosynthesis (signal peptide cleavage).</text>
</comment>
<keyword evidence="13" id="KW-1185">Reference proteome</keyword>
<dbReference type="AlphaFoldDB" id="Q12KM5"/>
<evidence type="ECO:0000256" key="2">
    <source>
        <dbReference type="ARBA" id="ARBA00022475"/>
    </source>
</evidence>
<comment type="similarity">
    <text evidence="1 9 11">Belongs to the peptidase A8 family.</text>
</comment>
<reference evidence="12 13" key="1">
    <citation type="submission" date="2006-03" db="EMBL/GenBank/DDBJ databases">
        <title>Complete sequence of Shewanella denitrificans OS217.</title>
        <authorList>
            <consortium name="US DOE Joint Genome Institute"/>
            <person name="Copeland A."/>
            <person name="Lucas S."/>
            <person name="Lapidus A."/>
            <person name="Barry K."/>
            <person name="Detter J.C."/>
            <person name="Glavina del Rio T."/>
            <person name="Hammon N."/>
            <person name="Israni S."/>
            <person name="Dalin E."/>
            <person name="Tice H."/>
            <person name="Pitluck S."/>
            <person name="Brettin T."/>
            <person name="Bruce D."/>
            <person name="Han C."/>
            <person name="Tapia R."/>
            <person name="Gilna P."/>
            <person name="Kiss H."/>
            <person name="Schmutz J."/>
            <person name="Larimer F."/>
            <person name="Land M."/>
            <person name="Hauser L."/>
            <person name="Kyrpides N."/>
            <person name="Lykidis A."/>
            <person name="Richardson P."/>
        </authorList>
    </citation>
    <scope>NUCLEOTIDE SEQUENCE [LARGE SCALE GENOMIC DNA]</scope>
    <source>
        <strain evidence="13">OS217 / ATCC BAA-1090 / DSM 15013</strain>
    </source>
</reference>
<dbReference type="KEGG" id="sdn:Sden_2722"/>
<evidence type="ECO:0000256" key="1">
    <source>
        <dbReference type="ARBA" id="ARBA00006139"/>
    </source>
</evidence>
<feature type="transmembrane region" description="Helical" evidence="9">
    <location>
        <begin position="144"/>
        <end position="165"/>
    </location>
</feature>
<comment type="subcellular location">
    <subcellularLocation>
        <location evidence="9">Cell inner membrane</location>
        <topology evidence="9">Multi-pass membrane protein</topology>
    </subcellularLocation>
</comment>
<dbReference type="GO" id="GO:0004190">
    <property type="term" value="F:aspartic-type endopeptidase activity"/>
    <property type="evidence" value="ECO:0007669"/>
    <property type="project" value="UniProtKB-UniRule"/>
</dbReference>
<keyword evidence="9" id="KW-0997">Cell inner membrane</keyword>
<evidence type="ECO:0000256" key="8">
    <source>
        <dbReference type="ARBA" id="ARBA00023136"/>
    </source>
</evidence>
<dbReference type="HAMAP" id="MF_00161">
    <property type="entry name" value="LspA"/>
    <property type="match status" value="1"/>
</dbReference>
<comment type="function">
    <text evidence="9 10">This protein specifically catalyzes the removal of signal peptides from prolipoproteins.</text>
</comment>
<name>Q12KM5_SHEDO</name>
<evidence type="ECO:0000256" key="7">
    <source>
        <dbReference type="ARBA" id="ARBA00022989"/>
    </source>
</evidence>
<dbReference type="UniPathway" id="UPA00665"/>
<evidence type="ECO:0000313" key="12">
    <source>
        <dbReference type="EMBL" id="ABE56001.1"/>
    </source>
</evidence>
<dbReference type="InterPro" id="IPR001872">
    <property type="entry name" value="Peptidase_A8"/>
</dbReference>
<dbReference type="EC" id="3.4.23.36" evidence="9"/>
<dbReference type="STRING" id="318161.Sden_2722"/>
<feature type="transmembrane region" description="Helical" evidence="9">
    <location>
        <begin position="79"/>
        <end position="99"/>
    </location>
</feature>
<comment type="catalytic activity">
    <reaction evidence="9 10">
        <text>Release of signal peptides from bacterial membrane prolipoproteins. Hydrolyzes -Xaa-Yaa-Zaa-|-(S,diacylglyceryl)Cys-, in which Xaa is hydrophobic (preferably Leu), and Yaa (Ala or Ser) and Zaa (Gly or Ala) have small, neutral side chains.</text>
        <dbReference type="EC" id="3.4.23.36"/>
    </reaction>
</comment>
<dbReference type="MEROPS" id="A08.001"/>
<evidence type="ECO:0000313" key="13">
    <source>
        <dbReference type="Proteomes" id="UP000001982"/>
    </source>
</evidence>
<keyword evidence="2 9" id="KW-1003">Cell membrane</keyword>
<dbReference type="HOGENOM" id="CLU_083252_4_0_6"/>
<dbReference type="EMBL" id="CP000302">
    <property type="protein sequence ID" value="ABE56001.1"/>
    <property type="molecule type" value="Genomic_DNA"/>
</dbReference>
<evidence type="ECO:0000256" key="5">
    <source>
        <dbReference type="ARBA" id="ARBA00022750"/>
    </source>
</evidence>
<keyword evidence="3 9" id="KW-0645">Protease</keyword>
<keyword evidence="6 9" id="KW-0378">Hydrolase</keyword>
<evidence type="ECO:0000256" key="6">
    <source>
        <dbReference type="ARBA" id="ARBA00022801"/>
    </source>
</evidence>
<dbReference type="PROSITE" id="PS00855">
    <property type="entry name" value="SPASE_II"/>
    <property type="match status" value="1"/>
</dbReference>
<dbReference type="NCBIfam" id="TIGR00077">
    <property type="entry name" value="lspA"/>
    <property type="match status" value="1"/>
</dbReference>
<gene>
    <name evidence="9" type="primary">lspA</name>
    <name evidence="12" type="ordered locus">Sden_2722</name>
</gene>
<evidence type="ECO:0000256" key="4">
    <source>
        <dbReference type="ARBA" id="ARBA00022692"/>
    </source>
</evidence>
<dbReference type="PRINTS" id="PR00781">
    <property type="entry name" value="LIPOSIGPTASE"/>
</dbReference>
<keyword evidence="8 9" id="KW-0472">Membrane</keyword>
<dbReference type="eggNOG" id="COG0597">
    <property type="taxonomic scope" value="Bacteria"/>
</dbReference>
<sequence>MNSPKKVSPVSTIPVSWKDSGLRWYWVAGFAFVADQLSKLWVLANFELSETVQLLPFFNFTYVRNYGAAFSFLSDAGGWQRWFFTVIALGFSTLLTLWLRKQSHTLWRTNLAFTLVIGGALGNLVDRLYHGYVVDFLHFYWQSYHFPAFNIADSAIFIGAVLIIWDSFKPQKASVVSQDSLK</sequence>
<dbReference type="GO" id="GO:0006508">
    <property type="term" value="P:proteolysis"/>
    <property type="evidence" value="ECO:0007669"/>
    <property type="project" value="UniProtKB-KW"/>
</dbReference>
<evidence type="ECO:0000256" key="9">
    <source>
        <dbReference type="HAMAP-Rule" id="MF_00161"/>
    </source>
</evidence>
<keyword evidence="4 9" id="KW-0812">Transmembrane</keyword>
<dbReference type="PANTHER" id="PTHR33695:SF1">
    <property type="entry name" value="LIPOPROTEIN SIGNAL PEPTIDASE"/>
    <property type="match status" value="1"/>
</dbReference>
<feature type="active site" evidence="9">
    <location>
        <position position="135"/>
    </location>
</feature>
<evidence type="ECO:0000256" key="10">
    <source>
        <dbReference type="RuleBase" id="RU000594"/>
    </source>
</evidence>
<accession>Q12KM5</accession>